<dbReference type="FunFam" id="3.30.565.10:FF:000023">
    <property type="entry name" value="PAS domain-containing sensor histidine kinase"/>
    <property type="match status" value="1"/>
</dbReference>
<comment type="caution">
    <text evidence="18">The sequence shown here is derived from an EMBL/GenBank/DDBJ whole genome shotgun (WGS) entry which is preliminary data.</text>
</comment>
<dbReference type="PROSITE" id="PS50109">
    <property type="entry name" value="HIS_KIN"/>
    <property type="match status" value="1"/>
</dbReference>
<dbReference type="SMART" id="SM00091">
    <property type="entry name" value="PAS"/>
    <property type="match status" value="3"/>
</dbReference>
<dbReference type="Pfam" id="PF08447">
    <property type="entry name" value="PAS_3"/>
    <property type="match status" value="2"/>
</dbReference>
<evidence type="ECO:0000256" key="7">
    <source>
        <dbReference type="ARBA" id="ARBA00022741"/>
    </source>
</evidence>
<feature type="domain" description="PAC" evidence="17">
    <location>
        <begin position="715"/>
        <end position="765"/>
    </location>
</feature>
<dbReference type="InterPro" id="IPR003594">
    <property type="entry name" value="HATPase_dom"/>
</dbReference>
<evidence type="ECO:0000259" key="16">
    <source>
        <dbReference type="PROSITE" id="PS50112"/>
    </source>
</evidence>
<keyword evidence="4" id="KW-1003">Cell membrane</keyword>
<evidence type="ECO:0000256" key="12">
    <source>
        <dbReference type="ARBA" id="ARBA00059827"/>
    </source>
</evidence>
<dbReference type="Pfam" id="PF00989">
    <property type="entry name" value="PAS"/>
    <property type="match status" value="1"/>
</dbReference>
<keyword evidence="6" id="KW-0808">Transferase</keyword>
<dbReference type="InterPro" id="IPR004358">
    <property type="entry name" value="Sig_transdc_His_kin-like_C"/>
</dbReference>
<accession>A0A061JV83</accession>
<keyword evidence="7" id="KW-0547">Nucleotide-binding</keyword>
<keyword evidence="9" id="KW-0067">ATP-binding</keyword>
<gene>
    <name evidence="18" type="ORF">B597_005175</name>
</gene>
<comment type="subcellular location">
    <subcellularLocation>
        <location evidence="2">Cell membrane</location>
    </subcellularLocation>
</comment>
<evidence type="ECO:0000313" key="18">
    <source>
        <dbReference type="EMBL" id="EWC42380.1"/>
    </source>
</evidence>
<dbReference type="InterPro" id="IPR000014">
    <property type="entry name" value="PAS"/>
</dbReference>
<evidence type="ECO:0000256" key="10">
    <source>
        <dbReference type="ARBA" id="ARBA00023012"/>
    </source>
</evidence>
<dbReference type="Gene3D" id="3.30.450.20">
    <property type="entry name" value="PAS domain"/>
    <property type="match status" value="4"/>
</dbReference>
<dbReference type="InterPro" id="IPR003661">
    <property type="entry name" value="HisK_dim/P_dom"/>
</dbReference>
<evidence type="ECO:0000256" key="2">
    <source>
        <dbReference type="ARBA" id="ARBA00004236"/>
    </source>
</evidence>
<reference evidence="18 19" key="1">
    <citation type="journal article" date="2013" name="Genome Announc.">
        <title>Draft Genome of the Nitrogen-Fixing Bacterium Pseudomonas stutzeri Strain KOS6 Isolated from Industrial Hydrocarbon Sludge.</title>
        <authorList>
            <person name="Grigoryeva T.V."/>
            <person name="Laikov A.V."/>
            <person name="Naumova R.P."/>
            <person name="Manolov A.I."/>
            <person name="Larin A.K."/>
            <person name="Karpova I.Y."/>
            <person name="Semashko T.A."/>
            <person name="Alexeev D.G."/>
            <person name="Kostryukova E.S."/>
            <person name="Muller R."/>
            <person name="Govorun V.M."/>
        </authorList>
    </citation>
    <scope>NUCLEOTIDE SEQUENCE [LARGE SCALE GENOMIC DNA]</scope>
    <source>
        <strain evidence="18 19">KOS6</strain>
    </source>
</reference>
<dbReference type="PRINTS" id="PR00344">
    <property type="entry name" value="BCTRLSENSOR"/>
</dbReference>
<keyword evidence="14" id="KW-0812">Transmembrane</keyword>
<dbReference type="InterPro" id="IPR013767">
    <property type="entry name" value="PAS_fold"/>
</dbReference>
<dbReference type="CDD" id="cd00082">
    <property type="entry name" value="HisKA"/>
    <property type="match status" value="1"/>
</dbReference>
<dbReference type="AlphaFoldDB" id="A0A061JV83"/>
<dbReference type="SUPFAM" id="SSF55785">
    <property type="entry name" value="PYP-like sensor domain (PAS domain)"/>
    <property type="match status" value="3"/>
</dbReference>
<dbReference type="EC" id="2.7.13.3" evidence="3"/>
<dbReference type="Pfam" id="PF00512">
    <property type="entry name" value="HisKA"/>
    <property type="match status" value="1"/>
</dbReference>
<dbReference type="Proteomes" id="UP000026923">
    <property type="component" value="Unassembled WGS sequence"/>
</dbReference>
<dbReference type="GO" id="GO:0005524">
    <property type="term" value="F:ATP binding"/>
    <property type="evidence" value="ECO:0007669"/>
    <property type="project" value="UniProtKB-KW"/>
</dbReference>
<sequence>MPPAGLPMNTGISAPRWIFALGSLLLLVLFGGLAFNDYRARDTAWHVEVETHGELQSLALQSAQLSQRRQADMVATALAGNAEVLRQVRQIDRALRRGLTLDDPRVERLRQRLRSTLTPAWDSMQRHQAMQLQLFWGEAGVALLRMQQPERFGDGQATQRPMLQRALRDGTMQTGLEVDALGASSRAIIPLRSLDNQAGSVIGALEVGYSVLPALPDLSDQLAAGLALLVNRRALQAAQLETPSGVQLSNDSGWLLIGHSATQILHWAQQGMLPEPESGMALRLLNAGGRTYMLNQIPLQNERQAQPSQPPLTAALVWRDISVMQQEHQHAEHRLLIKWSLAWVIAEVLLLMLAVLLHRRFSAQQQHQFVQQQLGRRRQRLLVRAQKIASLLPGVVFQLKRFPSGRYAFLYVSEGARELYGIAPHELLEDAARALAHVQPQDLPRLKAALLRLAVRSGTGSVEFRLQHAQRGLLWAEGRATAERLPDGTVLWHGFITEITELMEATRALQKSESRFRTMVGNLPGVVYRCRNDGQRRMSYLSEGIQRLTGYPASDFVGEGRRSYVSLIHPDDLPLAQQHPDQDSFESIYRLINAEGRTVYVREKARVLRERDESAGWCDGFLWDVTDQVLAKEEMQARERYLSMLIDNVVDAIIIIDARGIIETFNHAAEQIFGYSSAEVLGRNLSMLMPEPDRSAHDGYLQNYERRGTSQALEQNRELTAVRRTGETFTIELRVSQISHHGEHKFIGLVRDITERKRIERMKSELVSIVSHELRTPLTSISGALGLIVGGALGEPLPAMRQMLGIAHQNSLRLGRLVGDLLDMDKLVAGKMALDLRVHSLPGQVQQAVAANQGYAAKHGVELELLQVPDVQLVADDDRLQQVLANFISNAVKFSPRGGSVSLGAEQRDAWVRIWVRDQGPGIDPEFHRRIFQKFSQADSSDTRQKDGTGLGLAISKELIEHMHGRIGFDSEPDQGACFWCELPVAPAVQDQP</sequence>
<evidence type="ECO:0000256" key="6">
    <source>
        <dbReference type="ARBA" id="ARBA00022679"/>
    </source>
</evidence>
<feature type="domain" description="PAS" evidence="16">
    <location>
        <begin position="638"/>
        <end position="708"/>
    </location>
</feature>
<dbReference type="InterPro" id="IPR029150">
    <property type="entry name" value="dCache_3"/>
</dbReference>
<evidence type="ECO:0000256" key="13">
    <source>
        <dbReference type="ARBA" id="ARBA00070616"/>
    </source>
</evidence>
<evidence type="ECO:0000259" key="15">
    <source>
        <dbReference type="PROSITE" id="PS50109"/>
    </source>
</evidence>
<evidence type="ECO:0000256" key="4">
    <source>
        <dbReference type="ARBA" id="ARBA00022475"/>
    </source>
</evidence>
<feature type="domain" description="PAS" evidence="16">
    <location>
        <begin position="512"/>
        <end position="595"/>
    </location>
</feature>
<dbReference type="HOGENOM" id="CLU_301255_0_0_6"/>
<keyword evidence="11 14" id="KW-0472">Membrane</keyword>
<dbReference type="PANTHER" id="PTHR43047:SF72">
    <property type="entry name" value="OSMOSENSING HISTIDINE PROTEIN KINASE SLN1"/>
    <property type="match status" value="1"/>
</dbReference>
<name>A0A061JV83_STUST</name>
<keyword evidence="14" id="KW-1133">Transmembrane helix</keyword>
<dbReference type="InterPro" id="IPR013655">
    <property type="entry name" value="PAS_fold_3"/>
</dbReference>
<feature type="domain" description="Histidine kinase" evidence="15">
    <location>
        <begin position="769"/>
        <end position="987"/>
    </location>
</feature>
<dbReference type="SMART" id="SM00086">
    <property type="entry name" value="PAC"/>
    <property type="match status" value="3"/>
</dbReference>
<keyword evidence="8" id="KW-0418">Kinase</keyword>
<dbReference type="Gene3D" id="1.10.287.130">
    <property type="match status" value="1"/>
</dbReference>
<dbReference type="PROSITE" id="PS50113">
    <property type="entry name" value="PAC"/>
    <property type="match status" value="1"/>
</dbReference>
<dbReference type="NCBIfam" id="TIGR00229">
    <property type="entry name" value="sensory_box"/>
    <property type="match status" value="1"/>
</dbReference>
<proteinExistence type="predicted"/>
<dbReference type="CDD" id="cd00130">
    <property type="entry name" value="PAS"/>
    <property type="match status" value="3"/>
</dbReference>
<dbReference type="GO" id="GO:0006355">
    <property type="term" value="P:regulation of DNA-templated transcription"/>
    <property type="evidence" value="ECO:0007669"/>
    <property type="project" value="InterPro"/>
</dbReference>
<dbReference type="InterPro" id="IPR005467">
    <property type="entry name" value="His_kinase_dom"/>
</dbReference>
<dbReference type="Pfam" id="PF02518">
    <property type="entry name" value="HATPase_c"/>
    <property type="match status" value="1"/>
</dbReference>
<dbReference type="RefSeq" id="WP_003291893.1">
    <property type="nucleotide sequence ID" value="NZ_KK020676.1"/>
</dbReference>
<dbReference type="PROSITE" id="PS50112">
    <property type="entry name" value="PAS"/>
    <property type="match status" value="3"/>
</dbReference>
<dbReference type="Gene3D" id="3.30.565.10">
    <property type="entry name" value="Histidine kinase-like ATPase, C-terminal domain"/>
    <property type="match status" value="1"/>
</dbReference>
<dbReference type="GO" id="GO:0005886">
    <property type="term" value="C:plasma membrane"/>
    <property type="evidence" value="ECO:0007669"/>
    <property type="project" value="UniProtKB-SubCell"/>
</dbReference>
<dbReference type="SMART" id="SM00387">
    <property type="entry name" value="HATPase_c"/>
    <property type="match status" value="1"/>
</dbReference>
<dbReference type="SMART" id="SM00388">
    <property type="entry name" value="HisKA"/>
    <property type="match status" value="1"/>
</dbReference>
<evidence type="ECO:0000256" key="14">
    <source>
        <dbReference type="SAM" id="Phobius"/>
    </source>
</evidence>
<comment type="function">
    <text evidence="12">Putative oxygen sensor; modulates the activity of FixJ, a transcriptional activator of nitrogen fixation fixK gene. FixL probably acts as a kinase that phosphorylates FixJ.</text>
</comment>
<dbReference type="GO" id="GO:0000155">
    <property type="term" value="F:phosphorelay sensor kinase activity"/>
    <property type="evidence" value="ECO:0007669"/>
    <property type="project" value="InterPro"/>
</dbReference>
<keyword evidence="5" id="KW-0597">Phosphoprotein</keyword>
<dbReference type="InterPro" id="IPR036890">
    <property type="entry name" value="HATPase_C_sf"/>
</dbReference>
<organism evidence="18 19">
    <name type="scientific">Stutzerimonas stutzeri KOS6</name>
    <dbReference type="NCBI Taxonomy" id="1218352"/>
    <lineage>
        <taxon>Bacteria</taxon>
        <taxon>Pseudomonadati</taxon>
        <taxon>Pseudomonadota</taxon>
        <taxon>Gammaproteobacteria</taxon>
        <taxon>Pseudomonadales</taxon>
        <taxon>Pseudomonadaceae</taxon>
        <taxon>Stutzerimonas</taxon>
    </lineage>
</organism>
<evidence type="ECO:0000256" key="5">
    <source>
        <dbReference type="ARBA" id="ARBA00022553"/>
    </source>
</evidence>
<keyword evidence="10" id="KW-0902">Two-component regulatory system</keyword>
<evidence type="ECO:0000256" key="1">
    <source>
        <dbReference type="ARBA" id="ARBA00000085"/>
    </source>
</evidence>
<dbReference type="Pfam" id="PF14827">
    <property type="entry name" value="dCache_3"/>
    <property type="match status" value="1"/>
</dbReference>
<evidence type="ECO:0000313" key="19">
    <source>
        <dbReference type="Proteomes" id="UP000026923"/>
    </source>
</evidence>
<feature type="domain" description="PAS" evidence="16">
    <location>
        <begin position="409"/>
        <end position="458"/>
    </location>
</feature>
<feature type="transmembrane region" description="Helical" evidence="14">
    <location>
        <begin position="17"/>
        <end position="35"/>
    </location>
</feature>
<dbReference type="PANTHER" id="PTHR43047">
    <property type="entry name" value="TWO-COMPONENT HISTIDINE PROTEIN KINASE"/>
    <property type="match status" value="1"/>
</dbReference>
<evidence type="ECO:0000256" key="3">
    <source>
        <dbReference type="ARBA" id="ARBA00012438"/>
    </source>
</evidence>
<evidence type="ECO:0000256" key="9">
    <source>
        <dbReference type="ARBA" id="ARBA00022840"/>
    </source>
</evidence>
<feature type="transmembrane region" description="Helical" evidence="14">
    <location>
        <begin position="335"/>
        <end position="357"/>
    </location>
</feature>
<dbReference type="SUPFAM" id="SSF47384">
    <property type="entry name" value="Homodimeric domain of signal transducing histidine kinase"/>
    <property type="match status" value="1"/>
</dbReference>
<comment type="catalytic activity">
    <reaction evidence="1">
        <text>ATP + protein L-histidine = ADP + protein N-phospho-L-histidine.</text>
        <dbReference type="EC" id="2.7.13.3"/>
    </reaction>
</comment>
<evidence type="ECO:0000256" key="11">
    <source>
        <dbReference type="ARBA" id="ARBA00023136"/>
    </source>
</evidence>
<dbReference type="CDD" id="cd16922">
    <property type="entry name" value="HATPase_EvgS-ArcB-TorS-like"/>
    <property type="match status" value="1"/>
</dbReference>
<evidence type="ECO:0000256" key="8">
    <source>
        <dbReference type="ARBA" id="ARBA00022777"/>
    </source>
</evidence>
<dbReference type="GO" id="GO:0009927">
    <property type="term" value="F:histidine phosphotransfer kinase activity"/>
    <property type="evidence" value="ECO:0007669"/>
    <property type="project" value="TreeGrafter"/>
</dbReference>
<evidence type="ECO:0000259" key="17">
    <source>
        <dbReference type="PROSITE" id="PS50113"/>
    </source>
</evidence>
<dbReference type="FunFam" id="3.30.450.20:FF:000060">
    <property type="entry name" value="Sensor protein FixL"/>
    <property type="match status" value="1"/>
</dbReference>
<dbReference type="SUPFAM" id="SSF55874">
    <property type="entry name" value="ATPase domain of HSP90 chaperone/DNA topoisomerase II/histidine kinase"/>
    <property type="match status" value="1"/>
</dbReference>
<dbReference type="InterPro" id="IPR036097">
    <property type="entry name" value="HisK_dim/P_sf"/>
</dbReference>
<dbReference type="eggNOG" id="COG5002">
    <property type="taxonomic scope" value="Bacteria"/>
</dbReference>
<dbReference type="EMBL" id="AMCZ02000004">
    <property type="protein sequence ID" value="EWC42380.1"/>
    <property type="molecule type" value="Genomic_DNA"/>
</dbReference>
<protein>
    <recommendedName>
        <fullName evidence="13">Sensor protein FixL</fullName>
        <ecNumber evidence="3">2.7.13.3</ecNumber>
    </recommendedName>
</protein>
<dbReference type="InterPro" id="IPR000700">
    <property type="entry name" value="PAS-assoc_C"/>
</dbReference>
<dbReference type="InterPro" id="IPR035965">
    <property type="entry name" value="PAS-like_dom_sf"/>
</dbReference>
<dbReference type="InterPro" id="IPR001610">
    <property type="entry name" value="PAC"/>
</dbReference>